<protein>
    <submittedName>
        <fullName evidence="8">Extracellular solute-binding protein</fullName>
    </submittedName>
</protein>
<dbReference type="EMBL" id="JBHTJZ010000021">
    <property type="protein sequence ID" value="MFD0960436.1"/>
    <property type="molecule type" value="Genomic_DNA"/>
</dbReference>
<dbReference type="PROSITE" id="PS51257">
    <property type="entry name" value="PROKAR_LIPOPROTEIN"/>
    <property type="match status" value="1"/>
</dbReference>
<feature type="region of interest" description="Disordered" evidence="6">
    <location>
        <begin position="22"/>
        <end position="68"/>
    </location>
</feature>
<organism evidence="8 9">
    <name type="scientific">Paenibacillus chungangensis</name>
    <dbReference type="NCBI Taxonomy" id="696535"/>
    <lineage>
        <taxon>Bacteria</taxon>
        <taxon>Bacillati</taxon>
        <taxon>Bacillota</taxon>
        <taxon>Bacilli</taxon>
        <taxon>Bacillales</taxon>
        <taxon>Paenibacillaceae</taxon>
        <taxon>Paenibacillus</taxon>
    </lineage>
</organism>
<keyword evidence="5" id="KW-0449">Lipoprotein</keyword>
<evidence type="ECO:0000256" key="5">
    <source>
        <dbReference type="ARBA" id="ARBA00023288"/>
    </source>
</evidence>
<comment type="caution">
    <text evidence="8">The sequence shown here is derived from an EMBL/GenBank/DDBJ whole genome shotgun (WGS) entry which is preliminary data.</text>
</comment>
<evidence type="ECO:0000256" key="2">
    <source>
        <dbReference type="ARBA" id="ARBA00022729"/>
    </source>
</evidence>
<accession>A0ABW3HSC4</accession>
<proteinExistence type="predicted"/>
<evidence type="ECO:0000256" key="4">
    <source>
        <dbReference type="ARBA" id="ARBA00023139"/>
    </source>
</evidence>
<keyword evidence="3" id="KW-0472">Membrane</keyword>
<keyword evidence="4" id="KW-0564">Palmitate</keyword>
<gene>
    <name evidence="8" type="ORF">ACFQ2I_13670</name>
</gene>
<dbReference type="Proteomes" id="UP001596989">
    <property type="component" value="Unassembled WGS sequence"/>
</dbReference>
<evidence type="ECO:0000256" key="7">
    <source>
        <dbReference type="SAM" id="SignalP"/>
    </source>
</evidence>
<keyword evidence="9" id="KW-1185">Reference proteome</keyword>
<evidence type="ECO:0000313" key="8">
    <source>
        <dbReference type="EMBL" id="MFD0960436.1"/>
    </source>
</evidence>
<evidence type="ECO:0000256" key="6">
    <source>
        <dbReference type="SAM" id="MobiDB-lite"/>
    </source>
</evidence>
<dbReference type="InterPro" id="IPR050490">
    <property type="entry name" value="Bact_solute-bd_prot1"/>
</dbReference>
<feature type="compositionally biased region" description="Basic and acidic residues" evidence="6">
    <location>
        <begin position="25"/>
        <end position="34"/>
    </location>
</feature>
<dbReference type="RefSeq" id="WP_377564932.1">
    <property type="nucleotide sequence ID" value="NZ_JBHTJZ010000021.1"/>
</dbReference>
<keyword evidence="2 7" id="KW-0732">Signal</keyword>
<feature type="chain" id="PRO_5045339438" evidence="7">
    <location>
        <begin position="19"/>
        <end position="521"/>
    </location>
</feature>
<dbReference type="InterPro" id="IPR006059">
    <property type="entry name" value="SBP"/>
</dbReference>
<dbReference type="Pfam" id="PF01547">
    <property type="entry name" value="SBP_bac_1"/>
    <property type="match status" value="1"/>
</dbReference>
<evidence type="ECO:0000256" key="3">
    <source>
        <dbReference type="ARBA" id="ARBA00023136"/>
    </source>
</evidence>
<keyword evidence="1" id="KW-1003">Cell membrane</keyword>
<dbReference type="PANTHER" id="PTHR43649">
    <property type="entry name" value="ARABINOSE-BINDING PROTEIN-RELATED"/>
    <property type="match status" value="1"/>
</dbReference>
<name>A0ABW3HSC4_9BACL</name>
<dbReference type="PANTHER" id="PTHR43649:SF33">
    <property type="entry name" value="POLYGALACTURONAN_RHAMNOGALACTURONAN-BINDING PROTEIN YTCQ"/>
    <property type="match status" value="1"/>
</dbReference>
<dbReference type="SUPFAM" id="SSF53850">
    <property type="entry name" value="Periplasmic binding protein-like II"/>
    <property type="match status" value="1"/>
</dbReference>
<feature type="compositionally biased region" description="Basic and acidic residues" evidence="6">
    <location>
        <begin position="47"/>
        <end position="66"/>
    </location>
</feature>
<evidence type="ECO:0000256" key="1">
    <source>
        <dbReference type="ARBA" id="ARBA00022475"/>
    </source>
</evidence>
<sequence length="521" mass="58479">MKKLISLMMIMVLVVVTAACSGSDSGKETNKGSDKPQATNSGGSNSGDKEKTDEGAKNVLDGDKPTLRQLQPFNHFDPNNDYVAKFLEEKTGYKVKYDMLPEEMFNEKLNLLMANKEPYDFMKLGKDQFYNLVEAGALEPLDELLEQYGDNLKAGINEETWKAATVDGKIYGVPEGGTGLSASTNLVIRKDWLDELGLEIPTNRDELYNVLKTIKEKKNVIPLSGYKSIFPEIATTFDIPTLSSNAFAWGELNGELIQQAQHPKMKDYLAFMNKLYDEGLIDSEWPINTGSKVIEKFTSGKAAIMSVAWWSSPSIVSALAKNFPDAKLETLPYLTGDSGKPSVGAGAGISYYIAIPKWAKNKEHAMNLINMKLEENLFKELVIGEEGVHHKVEDGKYYPILPKFNDDLNNASHFLTGTDQRVYEDYWQARVRKDPVLQGYYEQFQQQAEGNFVVDPMSKAKPIESVSKYTQSLMQFSEDTYMKYIGGSDSLDTFDSYLAQWEANGGKEMVEDAREWYNSQK</sequence>
<reference evidence="9" key="1">
    <citation type="journal article" date="2019" name="Int. J. Syst. Evol. Microbiol.">
        <title>The Global Catalogue of Microorganisms (GCM) 10K type strain sequencing project: providing services to taxonomists for standard genome sequencing and annotation.</title>
        <authorList>
            <consortium name="The Broad Institute Genomics Platform"/>
            <consortium name="The Broad Institute Genome Sequencing Center for Infectious Disease"/>
            <person name="Wu L."/>
            <person name="Ma J."/>
        </authorList>
    </citation>
    <scope>NUCLEOTIDE SEQUENCE [LARGE SCALE GENOMIC DNA]</scope>
    <source>
        <strain evidence="9">CCUG 59129</strain>
    </source>
</reference>
<evidence type="ECO:0000313" key="9">
    <source>
        <dbReference type="Proteomes" id="UP001596989"/>
    </source>
</evidence>
<feature type="signal peptide" evidence="7">
    <location>
        <begin position="1"/>
        <end position="18"/>
    </location>
</feature>
<dbReference type="Gene3D" id="3.40.190.10">
    <property type="entry name" value="Periplasmic binding protein-like II"/>
    <property type="match status" value="2"/>
</dbReference>